<keyword evidence="2" id="KW-1185">Reference proteome</keyword>
<accession>A0A0B7NUC9</accession>
<reference evidence="1 2" key="1">
    <citation type="submission" date="2014-09" db="EMBL/GenBank/DDBJ databases">
        <authorList>
            <person name="Ellenberger Sabrina"/>
        </authorList>
    </citation>
    <scope>NUCLEOTIDE SEQUENCE [LARGE SCALE GENOMIC DNA]</scope>
    <source>
        <strain evidence="1 2">CBS 412.66</strain>
    </source>
</reference>
<dbReference type="Proteomes" id="UP000054107">
    <property type="component" value="Unassembled WGS sequence"/>
</dbReference>
<dbReference type="EMBL" id="LN733872">
    <property type="protein sequence ID" value="CEP18599.1"/>
    <property type="molecule type" value="Genomic_DNA"/>
</dbReference>
<proteinExistence type="predicted"/>
<evidence type="ECO:0000313" key="1">
    <source>
        <dbReference type="EMBL" id="CEP18599.1"/>
    </source>
</evidence>
<organism evidence="1 2">
    <name type="scientific">Parasitella parasitica</name>
    <dbReference type="NCBI Taxonomy" id="35722"/>
    <lineage>
        <taxon>Eukaryota</taxon>
        <taxon>Fungi</taxon>
        <taxon>Fungi incertae sedis</taxon>
        <taxon>Mucoromycota</taxon>
        <taxon>Mucoromycotina</taxon>
        <taxon>Mucoromycetes</taxon>
        <taxon>Mucorales</taxon>
        <taxon>Mucorineae</taxon>
        <taxon>Mucoraceae</taxon>
        <taxon>Parasitella</taxon>
    </lineage>
</organism>
<dbReference type="AlphaFoldDB" id="A0A0B7NUC9"/>
<sequence>MPLPRKILCTAMAIETEKPASLSVITGNLDALARAVRARGFGPRDRCCARPWGCVDDRAVPGLPATDCVIKRVFGAVAAHCLCFGTTKLLSERAASIAYAAQKGHEFKAGEEVQRARDARDVAAAVNTSIPCNSLAALLANRTLYIVSI</sequence>
<protein>
    <submittedName>
        <fullName evidence="1">Uncharacterized protein</fullName>
    </submittedName>
</protein>
<name>A0A0B7NUC9_9FUNG</name>
<gene>
    <name evidence="1" type="primary">PARPA_12905.1 scaffold 45652</name>
</gene>
<evidence type="ECO:0000313" key="2">
    <source>
        <dbReference type="Proteomes" id="UP000054107"/>
    </source>
</evidence>